<evidence type="ECO:0000259" key="5">
    <source>
        <dbReference type="PROSITE" id="PS50178"/>
    </source>
</evidence>
<protein>
    <recommendedName>
        <fullName evidence="5">FYVE-type domain-containing protein</fullName>
    </recommendedName>
</protein>
<dbReference type="PANTHER" id="PTHR47794:SF1">
    <property type="entry name" value="VACUOLAR PROTEIN SORTING-ASSOCIATED PROTEIN 27"/>
    <property type="match status" value="1"/>
</dbReference>
<dbReference type="EMBL" id="JBJQOH010000008">
    <property type="protein sequence ID" value="KAL3676693.1"/>
    <property type="molecule type" value="Genomic_DNA"/>
</dbReference>
<dbReference type="PANTHER" id="PTHR47794">
    <property type="entry name" value="VACUOLAR PROTEIN SORTING-ASSOCIATED PROTEIN 27"/>
    <property type="match status" value="1"/>
</dbReference>
<gene>
    <name evidence="6" type="ORF">R1sor_026641</name>
</gene>
<keyword evidence="1" id="KW-0479">Metal-binding</keyword>
<keyword evidence="3" id="KW-0862">Zinc</keyword>
<dbReference type="CDD" id="cd15760">
    <property type="entry name" value="FYVE_scVPS27p_like"/>
    <property type="match status" value="1"/>
</dbReference>
<evidence type="ECO:0000313" key="7">
    <source>
        <dbReference type="Proteomes" id="UP001633002"/>
    </source>
</evidence>
<dbReference type="Proteomes" id="UP001633002">
    <property type="component" value="Unassembled WGS sequence"/>
</dbReference>
<keyword evidence="2 4" id="KW-0863">Zinc-finger</keyword>
<dbReference type="SMART" id="SM00064">
    <property type="entry name" value="FYVE"/>
    <property type="match status" value="1"/>
</dbReference>
<organism evidence="6 7">
    <name type="scientific">Riccia sorocarpa</name>
    <dbReference type="NCBI Taxonomy" id="122646"/>
    <lineage>
        <taxon>Eukaryota</taxon>
        <taxon>Viridiplantae</taxon>
        <taxon>Streptophyta</taxon>
        <taxon>Embryophyta</taxon>
        <taxon>Marchantiophyta</taxon>
        <taxon>Marchantiopsida</taxon>
        <taxon>Marchantiidae</taxon>
        <taxon>Marchantiales</taxon>
        <taxon>Ricciaceae</taxon>
        <taxon>Riccia</taxon>
    </lineage>
</organism>
<evidence type="ECO:0000256" key="1">
    <source>
        <dbReference type="ARBA" id="ARBA00022723"/>
    </source>
</evidence>
<comment type="caution">
    <text evidence="6">The sequence shown here is derived from an EMBL/GenBank/DDBJ whole genome shotgun (WGS) entry which is preliminary data.</text>
</comment>
<dbReference type="SUPFAM" id="SSF57903">
    <property type="entry name" value="FYVE/PHD zinc finger"/>
    <property type="match status" value="1"/>
</dbReference>
<sequence>MEEPPPFQEAAQCVSCQASFTTFKRRHHCRSCGRSFCSEHSANQKALPQYGLYTPVRVCDDCYNPPKLSATSENAEKRFKS</sequence>
<feature type="domain" description="FYVE-type" evidence="5">
    <location>
        <begin position="7"/>
        <end position="67"/>
    </location>
</feature>
<reference evidence="6 7" key="1">
    <citation type="submission" date="2024-09" db="EMBL/GenBank/DDBJ databases">
        <title>Chromosome-scale assembly of Riccia sorocarpa.</title>
        <authorList>
            <person name="Paukszto L."/>
        </authorList>
    </citation>
    <scope>NUCLEOTIDE SEQUENCE [LARGE SCALE GENOMIC DNA]</scope>
    <source>
        <strain evidence="6">LP-2024</strain>
        <tissue evidence="6">Aerial parts of the thallus</tissue>
    </source>
</reference>
<evidence type="ECO:0000256" key="3">
    <source>
        <dbReference type="ARBA" id="ARBA00022833"/>
    </source>
</evidence>
<dbReference type="InterPro" id="IPR013083">
    <property type="entry name" value="Znf_RING/FYVE/PHD"/>
</dbReference>
<dbReference type="PROSITE" id="PS50178">
    <property type="entry name" value="ZF_FYVE"/>
    <property type="match status" value="1"/>
</dbReference>
<dbReference type="Gene3D" id="3.30.40.10">
    <property type="entry name" value="Zinc/RING finger domain, C3HC4 (zinc finger)"/>
    <property type="match status" value="1"/>
</dbReference>
<dbReference type="AlphaFoldDB" id="A0ABD3GBY7"/>
<accession>A0ABD3GBY7</accession>
<name>A0ABD3GBY7_9MARC</name>
<dbReference type="GO" id="GO:0008270">
    <property type="term" value="F:zinc ion binding"/>
    <property type="evidence" value="ECO:0007669"/>
    <property type="project" value="UniProtKB-KW"/>
</dbReference>
<dbReference type="InterPro" id="IPR000306">
    <property type="entry name" value="Znf_FYVE"/>
</dbReference>
<dbReference type="InterPro" id="IPR011011">
    <property type="entry name" value="Znf_FYVE_PHD"/>
</dbReference>
<dbReference type="InterPro" id="IPR017455">
    <property type="entry name" value="Znf_FYVE-rel"/>
</dbReference>
<evidence type="ECO:0000313" key="6">
    <source>
        <dbReference type="EMBL" id="KAL3676693.1"/>
    </source>
</evidence>
<proteinExistence type="predicted"/>
<dbReference type="Pfam" id="PF01363">
    <property type="entry name" value="FYVE"/>
    <property type="match status" value="1"/>
</dbReference>
<evidence type="ECO:0000256" key="2">
    <source>
        <dbReference type="ARBA" id="ARBA00022771"/>
    </source>
</evidence>
<keyword evidence="7" id="KW-1185">Reference proteome</keyword>
<evidence type="ECO:0000256" key="4">
    <source>
        <dbReference type="PROSITE-ProRule" id="PRU00091"/>
    </source>
</evidence>